<organism evidence="3 4">
    <name type="scientific">Caenibius tardaugens NBRC 16725</name>
    <dbReference type="NCBI Taxonomy" id="1219035"/>
    <lineage>
        <taxon>Bacteria</taxon>
        <taxon>Pseudomonadati</taxon>
        <taxon>Pseudomonadota</taxon>
        <taxon>Alphaproteobacteria</taxon>
        <taxon>Sphingomonadales</taxon>
        <taxon>Erythrobacteraceae</taxon>
        <taxon>Caenibius</taxon>
    </lineage>
</organism>
<evidence type="ECO:0000259" key="2">
    <source>
        <dbReference type="Pfam" id="PF13518"/>
    </source>
</evidence>
<keyword evidence="4" id="KW-1185">Reference proteome</keyword>
<feature type="compositionally biased region" description="Polar residues" evidence="1">
    <location>
        <begin position="1"/>
        <end position="18"/>
    </location>
</feature>
<dbReference type="AlphaFoldDB" id="U2YP14"/>
<dbReference type="InterPro" id="IPR055247">
    <property type="entry name" value="InsJ-like_HTH"/>
</dbReference>
<dbReference type="OrthoDB" id="7282816at2"/>
<gene>
    <name evidence="3" type="ORF">NT2_10_00850</name>
</gene>
<dbReference type="KEGG" id="ntd:EGO55_07245"/>
<protein>
    <recommendedName>
        <fullName evidence="2">Insertion element IS150 protein InsJ-like helix-turn-helix domain-containing protein</fullName>
    </recommendedName>
</protein>
<accession>U2YP14</accession>
<evidence type="ECO:0000313" key="3">
    <source>
        <dbReference type="EMBL" id="GAD50640.1"/>
    </source>
</evidence>
<feature type="region of interest" description="Disordered" evidence="1">
    <location>
        <begin position="1"/>
        <end position="26"/>
    </location>
</feature>
<evidence type="ECO:0000256" key="1">
    <source>
        <dbReference type="SAM" id="MobiDB-lite"/>
    </source>
</evidence>
<proteinExistence type="predicted"/>
<sequence>MTRQSPTRSANRSANRSGTGKPARWPSWRRLPQFVPVPLRRRRDGWTPERQGRFIGYLAETGSVSQAAARVGCSRETLYRLRRRPGAESFAAAWDAALAIRKNGIKIPARKVTPDELPVLAFDGAIRVRMYRGRFATVNRQPSNTALLRLLSQYGRALRAHDRGHWP</sequence>
<comment type="caution">
    <text evidence="3">The sequence shown here is derived from an EMBL/GenBank/DDBJ whole genome shotgun (WGS) entry which is preliminary data.</text>
</comment>
<dbReference type="EMBL" id="BASZ01000010">
    <property type="protein sequence ID" value="GAD50640.1"/>
    <property type="molecule type" value="Genomic_DNA"/>
</dbReference>
<evidence type="ECO:0000313" key="4">
    <source>
        <dbReference type="Proteomes" id="UP000016568"/>
    </source>
</evidence>
<dbReference type="Proteomes" id="UP000016568">
    <property type="component" value="Unassembled WGS sequence"/>
</dbReference>
<feature type="domain" description="Insertion element IS150 protein InsJ-like helix-turn-helix" evidence="2">
    <location>
        <begin position="53"/>
        <end position="92"/>
    </location>
</feature>
<dbReference type="RefSeq" id="WP_021691458.1">
    <property type="nucleotide sequence ID" value="NZ_BASZ01000010.1"/>
</dbReference>
<dbReference type="eggNOG" id="ENOG5031C2N">
    <property type="taxonomic scope" value="Bacteria"/>
</dbReference>
<name>U2YP14_9SPHN</name>
<dbReference type="Pfam" id="PF13518">
    <property type="entry name" value="HTH_28"/>
    <property type="match status" value="1"/>
</dbReference>
<reference evidence="3 4" key="1">
    <citation type="submission" date="2013-09" db="EMBL/GenBank/DDBJ databases">
        <title>Whole genome shotgun sequence of Novosphingobium tardaugens NBRC 16725.</title>
        <authorList>
            <person name="Isaki S."/>
            <person name="Hosoyama A."/>
            <person name="Tsuchikane K."/>
            <person name="Katsumata H."/>
            <person name="Ando Y."/>
            <person name="Yamazaki S."/>
            <person name="Fujita N."/>
        </authorList>
    </citation>
    <scope>NUCLEOTIDE SEQUENCE [LARGE SCALE GENOMIC DNA]</scope>
    <source>
        <strain evidence="3 4">NBRC 16725</strain>
    </source>
</reference>